<dbReference type="InterPro" id="IPR011701">
    <property type="entry name" value="MFS"/>
</dbReference>
<feature type="transmembrane region" description="Helical" evidence="6">
    <location>
        <begin position="190"/>
        <end position="210"/>
    </location>
</feature>
<feature type="transmembrane region" description="Helical" evidence="6">
    <location>
        <begin position="64"/>
        <end position="86"/>
    </location>
</feature>
<evidence type="ECO:0000256" key="5">
    <source>
        <dbReference type="ARBA" id="ARBA00023136"/>
    </source>
</evidence>
<protein>
    <submittedName>
        <fullName evidence="7">MFS transporter</fullName>
    </submittedName>
</protein>
<dbReference type="InterPro" id="IPR036259">
    <property type="entry name" value="MFS_trans_sf"/>
</dbReference>
<dbReference type="Proteomes" id="UP001059836">
    <property type="component" value="Chromosome"/>
</dbReference>
<sequence>MVSGSVSDGKHGTARAFLRAMRLPGLRRLLAVRLASQLTDGVFQAGLFGAILFNPERHADPLAIAGGLAVLLLPYSVIGPFAGALLDHWDRRVVLMVANTLRALLIGLVAIAIASGSPDTVVLICALAVTGASRFVASGLSAGLPHVAPREVIVAVNATFVTLGAAMLAVGAGIAAGLRAVFGSDNTGSALTELGAVVLALVAAAIAQGFHPRQLGPDHADDPGSSVTHAVVVGLWHGLREVIHTPTVSAALSAIGMHRLVFGMNTLTLLVFSKEVSKGDGLEVVAAVGSATAAGALLAAITTPMVVDRYGRRTTLVTSLVVGALVELCLLTYSLPVIYAAAIVLGLVGQTVKLCGDVAMQCDIRDWVRGQVFSVQDAIFNVAYVCAITVAALAIPSDGRTVVLPLVGTVLYLLGIVLVRTLHPPVTTPRLPAPAH</sequence>
<gene>
    <name evidence="7" type="ORF">GII31_00355</name>
</gene>
<keyword evidence="5 6" id="KW-0472">Membrane</keyword>
<organism evidence="7 8">
    <name type="scientific">Gordonia pseudamarae</name>
    <dbReference type="NCBI Taxonomy" id="2831662"/>
    <lineage>
        <taxon>Bacteria</taxon>
        <taxon>Bacillati</taxon>
        <taxon>Actinomycetota</taxon>
        <taxon>Actinomycetes</taxon>
        <taxon>Mycobacteriales</taxon>
        <taxon>Gordoniaceae</taxon>
        <taxon>Gordonia</taxon>
    </lineage>
</organism>
<feature type="transmembrane region" description="Helical" evidence="6">
    <location>
        <begin position="378"/>
        <end position="395"/>
    </location>
</feature>
<dbReference type="Pfam" id="PF07690">
    <property type="entry name" value="MFS_1"/>
    <property type="match status" value="1"/>
</dbReference>
<comment type="subcellular location">
    <subcellularLocation>
        <location evidence="1">Cell membrane</location>
        <topology evidence="1">Multi-pass membrane protein</topology>
    </subcellularLocation>
</comment>
<evidence type="ECO:0000313" key="8">
    <source>
        <dbReference type="Proteomes" id="UP001059836"/>
    </source>
</evidence>
<evidence type="ECO:0000256" key="4">
    <source>
        <dbReference type="ARBA" id="ARBA00022989"/>
    </source>
</evidence>
<proteinExistence type="predicted"/>
<feature type="transmembrane region" description="Helical" evidence="6">
    <location>
        <begin position="29"/>
        <end position="52"/>
    </location>
</feature>
<evidence type="ECO:0000256" key="6">
    <source>
        <dbReference type="SAM" id="Phobius"/>
    </source>
</evidence>
<evidence type="ECO:0000313" key="7">
    <source>
        <dbReference type="EMBL" id="QHN33585.1"/>
    </source>
</evidence>
<feature type="transmembrane region" description="Helical" evidence="6">
    <location>
        <begin position="250"/>
        <end position="272"/>
    </location>
</feature>
<dbReference type="SUPFAM" id="SSF103473">
    <property type="entry name" value="MFS general substrate transporter"/>
    <property type="match status" value="1"/>
</dbReference>
<feature type="transmembrane region" description="Helical" evidence="6">
    <location>
        <begin position="402"/>
        <end position="422"/>
    </location>
</feature>
<feature type="transmembrane region" description="Helical" evidence="6">
    <location>
        <begin position="93"/>
        <end position="114"/>
    </location>
</feature>
<feature type="transmembrane region" description="Helical" evidence="6">
    <location>
        <begin position="120"/>
        <end position="140"/>
    </location>
</feature>
<feature type="transmembrane region" description="Helical" evidence="6">
    <location>
        <begin position="284"/>
        <end position="307"/>
    </location>
</feature>
<keyword evidence="8" id="KW-1185">Reference proteome</keyword>
<feature type="transmembrane region" description="Helical" evidence="6">
    <location>
        <begin position="319"/>
        <end position="348"/>
    </location>
</feature>
<dbReference type="PANTHER" id="PTHR23513:SF17">
    <property type="entry name" value="MEMBRANE PROTEIN"/>
    <property type="match status" value="1"/>
</dbReference>
<evidence type="ECO:0000256" key="1">
    <source>
        <dbReference type="ARBA" id="ARBA00004651"/>
    </source>
</evidence>
<evidence type="ECO:0000256" key="2">
    <source>
        <dbReference type="ARBA" id="ARBA00022475"/>
    </source>
</evidence>
<keyword evidence="3 6" id="KW-0812">Transmembrane</keyword>
<dbReference type="Gene3D" id="1.20.1250.20">
    <property type="entry name" value="MFS general substrate transporter like domains"/>
    <property type="match status" value="1"/>
</dbReference>
<dbReference type="EMBL" id="CP045809">
    <property type="protein sequence ID" value="QHN33585.1"/>
    <property type="molecule type" value="Genomic_DNA"/>
</dbReference>
<dbReference type="RefSeq" id="WP_213245751.1">
    <property type="nucleotide sequence ID" value="NZ_CP045806.1"/>
</dbReference>
<reference evidence="7" key="1">
    <citation type="journal article" date="2021" name="Nat. Microbiol.">
        <title>Cocultivation of an ultrasmall environmental parasitic bacterium with lytic ability against bacteria associated with wastewater foams.</title>
        <authorList>
            <person name="Batinovic S."/>
            <person name="Rose J.J.A."/>
            <person name="Ratcliffe J."/>
            <person name="Seviour R.J."/>
            <person name="Petrovski S."/>
        </authorList>
    </citation>
    <scope>NUCLEOTIDE SEQUENCE</scope>
    <source>
        <strain evidence="7">CON9</strain>
    </source>
</reference>
<name>A0ABX6IC61_9ACTN</name>
<accession>A0ABX6IC61</accession>
<evidence type="ECO:0000256" key="3">
    <source>
        <dbReference type="ARBA" id="ARBA00022692"/>
    </source>
</evidence>
<keyword evidence="4 6" id="KW-1133">Transmembrane helix</keyword>
<keyword evidence="2" id="KW-1003">Cell membrane</keyword>
<dbReference type="PANTHER" id="PTHR23513">
    <property type="entry name" value="INTEGRAL MEMBRANE EFFLUX PROTEIN-RELATED"/>
    <property type="match status" value="1"/>
</dbReference>
<feature type="transmembrane region" description="Helical" evidence="6">
    <location>
        <begin position="152"/>
        <end position="178"/>
    </location>
</feature>